<dbReference type="AlphaFoldDB" id="W2PMU2"/>
<dbReference type="Proteomes" id="UP000018817">
    <property type="component" value="Unassembled WGS sequence"/>
</dbReference>
<dbReference type="RefSeq" id="XP_008913125.1">
    <property type="nucleotide sequence ID" value="XM_008914877.1"/>
</dbReference>
<protein>
    <submittedName>
        <fullName evidence="1">Uncharacterized protein</fullName>
    </submittedName>
</protein>
<evidence type="ECO:0000313" key="1">
    <source>
        <dbReference type="EMBL" id="ETN01579.1"/>
    </source>
</evidence>
<organism evidence="1 2">
    <name type="scientific">Phytophthora nicotianae (strain INRA-310)</name>
    <name type="common">Phytophthora parasitica</name>
    <dbReference type="NCBI Taxonomy" id="761204"/>
    <lineage>
        <taxon>Eukaryota</taxon>
        <taxon>Sar</taxon>
        <taxon>Stramenopiles</taxon>
        <taxon>Oomycota</taxon>
        <taxon>Peronosporomycetes</taxon>
        <taxon>Peronosporales</taxon>
        <taxon>Peronosporaceae</taxon>
        <taxon>Phytophthora</taxon>
    </lineage>
</organism>
<gene>
    <name evidence="1" type="ORF">PPTG_24036</name>
</gene>
<sequence>MPQTVVLLYLSDIPDLGLDSPRYGATTSRILPRSDEGSITSTSKSSSLLTTTGKRFVIYKRHCGQKLTKLDHRGFSTMFIGLSVLHFLRWDIDAQINTEKTKTVNLRNFSPKVELPDIPEHPEYWDLLEVISVLHTFAQEFFDVHTQALVAAAKKFGLCIRSAVQNRFNTQDGEISKLLFQLVREPPRSATTLPTAPTQVVSNARFAKPQKGLVIGSFAWLLHGYEYVDQVIDSASRGVEHSFKPESDTLRQREPVRNHKSVSLYKNALLRSIRDGQSKGTYLVVSRAAASRWKLHYSPFGCVEKVDADPAIEARSVHDLSYPLGESTNSWSDQESIPELVYQLVDVNARRIIRLRAANSQTAIKLMKGDVNSAFRILHVHETVSLFFAGSIPEQDIVVIDLAVPFGWTGSPAHYGFFGRAISLLVR</sequence>
<reference evidence="1 2" key="2">
    <citation type="submission" date="2013-11" db="EMBL/GenBank/DDBJ databases">
        <title>The Genome Sequence of Phytophthora parasitica INRA-310.</title>
        <authorList>
            <consortium name="The Broad Institute Genomics Platform"/>
            <person name="Russ C."/>
            <person name="Tyler B."/>
            <person name="Panabieres F."/>
            <person name="Shan W."/>
            <person name="Tripathy S."/>
            <person name="Grunwald N."/>
            <person name="Machado M."/>
            <person name="Johnson C.S."/>
            <person name="Arredondo F."/>
            <person name="Hong C."/>
            <person name="Coffey M."/>
            <person name="Young S.K."/>
            <person name="Zeng Q."/>
            <person name="Gargeya S."/>
            <person name="Fitzgerald M."/>
            <person name="Abouelleil A."/>
            <person name="Alvarado L."/>
            <person name="Chapman S.B."/>
            <person name="Gainer-Dewar J."/>
            <person name="Goldberg J."/>
            <person name="Griggs A."/>
            <person name="Gujja S."/>
            <person name="Hansen M."/>
            <person name="Howarth C."/>
            <person name="Imamovic A."/>
            <person name="Ireland A."/>
            <person name="Larimer J."/>
            <person name="McCowan C."/>
            <person name="Murphy C."/>
            <person name="Pearson M."/>
            <person name="Poon T.W."/>
            <person name="Priest M."/>
            <person name="Roberts A."/>
            <person name="Saif S."/>
            <person name="Shea T."/>
            <person name="Sykes S."/>
            <person name="Wortman J."/>
            <person name="Nusbaum C."/>
            <person name="Birren B."/>
        </authorList>
    </citation>
    <scope>NUCLEOTIDE SEQUENCE [LARGE SCALE GENOMIC DNA]</scope>
    <source>
        <strain evidence="1 2">INRA-310</strain>
    </source>
</reference>
<name>W2PMU2_PHYN3</name>
<reference evidence="2" key="1">
    <citation type="submission" date="2011-12" db="EMBL/GenBank/DDBJ databases">
        <authorList>
            <consortium name="The Broad Institute Genome Sequencing Platform"/>
            <person name="Russ C."/>
            <person name="Tyler B."/>
            <person name="Panabieres F."/>
            <person name="Shan W."/>
            <person name="Tripathy S."/>
            <person name="Grunwald N."/>
            <person name="Machado M."/>
            <person name="Young S.K."/>
            <person name="Zeng Q."/>
            <person name="Gargeya S."/>
            <person name="Fitzgerald M."/>
            <person name="Haas B."/>
            <person name="Abouelleil A."/>
            <person name="Alvarado L."/>
            <person name="Arachchi H.M."/>
            <person name="Berlin A."/>
            <person name="Chapman S.B."/>
            <person name="Gearin G."/>
            <person name="Goldberg J."/>
            <person name="Griggs A."/>
            <person name="Gujja S."/>
            <person name="Hansen M."/>
            <person name="Heiman D."/>
            <person name="Howarth C."/>
            <person name="Larimer J."/>
            <person name="Lui A."/>
            <person name="MacDonald P.J.P."/>
            <person name="McCowen C."/>
            <person name="Montmayeur A."/>
            <person name="Murphy C."/>
            <person name="Neiman D."/>
            <person name="Pearson M."/>
            <person name="Priest M."/>
            <person name="Roberts A."/>
            <person name="Saif S."/>
            <person name="Shea T."/>
            <person name="Sisk P."/>
            <person name="Stolte C."/>
            <person name="Sykes S."/>
            <person name="Wortman J."/>
            <person name="Nusbaum C."/>
            <person name="Birren B."/>
        </authorList>
    </citation>
    <scope>NUCLEOTIDE SEQUENCE [LARGE SCALE GENOMIC DNA]</scope>
    <source>
        <strain evidence="2">INRA-310</strain>
    </source>
</reference>
<dbReference type="VEuPathDB" id="FungiDB:PPTG_24036"/>
<proteinExistence type="predicted"/>
<accession>W2PMU2</accession>
<dbReference type="GeneID" id="20192635"/>
<evidence type="ECO:0000313" key="2">
    <source>
        <dbReference type="Proteomes" id="UP000018817"/>
    </source>
</evidence>
<dbReference type="EMBL" id="KI669624">
    <property type="protein sequence ID" value="ETN01579.1"/>
    <property type="molecule type" value="Genomic_DNA"/>
</dbReference>